<keyword evidence="1" id="KW-0548">Nucleotidyltransferase</keyword>
<protein>
    <submittedName>
        <fullName evidence="1">N-acetylneuraminate cytidylyltransferase</fullName>
        <ecNumber evidence="1">2.7.7.43</ecNumber>
    </submittedName>
</protein>
<dbReference type="InterPro" id="IPR003329">
    <property type="entry name" value="Cytidylyl_trans"/>
</dbReference>
<dbReference type="SUPFAM" id="SSF53448">
    <property type="entry name" value="Nucleotide-diphospho-sugar transferases"/>
    <property type="match status" value="1"/>
</dbReference>
<dbReference type="Pfam" id="PF02348">
    <property type="entry name" value="CTP_transf_3"/>
    <property type="match status" value="1"/>
</dbReference>
<dbReference type="PANTHER" id="PTHR21485">
    <property type="entry name" value="HAD SUPERFAMILY MEMBERS CMAS AND KDSC"/>
    <property type="match status" value="1"/>
</dbReference>
<sequence length="232" mass="26366">MSKKIVALLPMKANSTRVPGKNFKDFCGKPLFKWILDVLESVEEIDQVIINTDAKDILIRNGLKESEKVIIRQRKASICGDEVSMNTVLADDVENIEADIYVMTHTTNPLLSKETIRRALSQYKMELEQGSADSLFTVNKIQTRFYTENCQPINHDPNNLIPTQNLEAWYEENSNLYLFNRTSFASTNARIGSKPTMMVSPPLECSDIDTPDDWDQAVVMTHYMLEKGLVKA</sequence>
<dbReference type="OrthoDB" id="9805604at2"/>
<gene>
    <name evidence="1" type="ORF">JCM19235_2762</name>
</gene>
<reference evidence="1 2" key="1">
    <citation type="submission" date="2014-09" db="EMBL/GenBank/DDBJ databases">
        <title>Vibrio maritimus JCM 19235. (C45) whole genome shotgun sequence.</title>
        <authorList>
            <person name="Sawabe T."/>
            <person name="Meirelles P."/>
            <person name="Nakanishi M."/>
            <person name="Sayaka M."/>
            <person name="Hattori M."/>
            <person name="Ohkuma M."/>
        </authorList>
    </citation>
    <scope>NUCLEOTIDE SEQUENCE [LARGE SCALE GENOMIC DNA]</scope>
    <source>
        <strain evidence="2">JCM19235</strain>
    </source>
</reference>
<dbReference type="PANTHER" id="PTHR21485:SF6">
    <property type="entry name" value="N-ACYLNEURAMINATE CYTIDYLYLTRANSFERASE-RELATED"/>
    <property type="match status" value="1"/>
</dbReference>
<dbReference type="InterPro" id="IPR029044">
    <property type="entry name" value="Nucleotide-diphossugar_trans"/>
</dbReference>
<dbReference type="AlphaFoldDB" id="A0A090S5K0"/>
<dbReference type="CDD" id="cd02513">
    <property type="entry name" value="CMP-NeuAc_Synthase"/>
    <property type="match status" value="1"/>
</dbReference>
<proteinExistence type="predicted"/>
<comment type="caution">
    <text evidence="1">The sequence shown here is derived from an EMBL/GenBank/DDBJ whole genome shotgun (WGS) entry which is preliminary data.</text>
</comment>
<evidence type="ECO:0000313" key="2">
    <source>
        <dbReference type="Proteomes" id="UP000029228"/>
    </source>
</evidence>
<accession>A0A090S5K0</accession>
<name>A0A090S5K0_9VIBR</name>
<dbReference type="EC" id="2.7.7.43" evidence="1"/>
<dbReference type="Proteomes" id="UP000029228">
    <property type="component" value="Unassembled WGS sequence"/>
</dbReference>
<dbReference type="GO" id="GO:0008781">
    <property type="term" value="F:N-acylneuraminate cytidylyltransferase activity"/>
    <property type="evidence" value="ECO:0007669"/>
    <property type="project" value="UniProtKB-EC"/>
</dbReference>
<dbReference type="STRING" id="990268.JCM19235_2762"/>
<keyword evidence="2" id="KW-1185">Reference proteome</keyword>
<evidence type="ECO:0000313" key="1">
    <source>
        <dbReference type="EMBL" id="GAL22068.1"/>
    </source>
</evidence>
<dbReference type="EMBL" id="BBMR01000011">
    <property type="protein sequence ID" value="GAL22068.1"/>
    <property type="molecule type" value="Genomic_DNA"/>
</dbReference>
<organism evidence="1 2">
    <name type="scientific">Vibrio maritimus</name>
    <dbReference type="NCBI Taxonomy" id="990268"/>
    <lineage>
        <taxon>Bacteria</taxon>
        <taxon>Pseudomonadati</taxon>
        <taxon>Pseudomonadota</taxon>
        <taxon>Gammaproteobacteria</taxon>
        <taxon>Vibrionales</taxon>
        <taxon>Vibrionaceae</taxon>
        <taxon>Vibrio</taxon>
    </lineage>
</organism>
<dbReference type="InterPro" id="IPR050793">
    <property type="entry name" value="CMP-NeuNAc_synthase"/>
</dbReference>
<dbReference type="Gene3D" id="3.90.550.10">
    <property type="entry name" value="Spore Coat Polysaccharide Biosynthesis Protein SpsA, Chain A"/>
    <property type="match status" value="1"/>
</dbReference>
<keyword evidence="1" id="KW-0808">Transferase</keyword>